<gene>
    <name evidence="10" type="ORF">GCM10022261_29410</name>
</gene>
<dbReference type="CDD" id="cd06582">
    <property type="entry name" value="TM_PBP1_LivH_like"/>
    <property type="match status" value="1"/>
</dbReference>
<evidence type="ECO:0000256" key="4">
    <source>
        <dbReference type="ARBA" id="ARBA00022692"/>
    </source>
</evidence>
<comment type="subcellular location">
    <subcellularLocation>
        <location evidence="1">Cell membrane</location>
        <topology evidence="1">Multi-pass membrane protein</topology>
    </subcellularLocation>
</comment>
<comment type="caution">
    <text evidence="10">The sequence shown here is derived from an EMBL/GenBank/DDBJ whole genome shotgun (WGS) entry which is preliminary data.</text>
</comment>
<evidence type="ECO:0000256" key="6">
    <source>
        <dbReference type="ARBA" id="ARBA00022989"/>
    </source>
</evidence>
<sequence length="294" mass="30748">MSTVVLLLVTGLGLGAVYFLVSSGLSLIYGLMGVLNFAHGAFLTLGALIGWQTASLIGAGTWAGFLLSLLIGCLVGALLASLTEFVLIRPLYERHIEQVLVTVGLNLAAIALFEGIWGTDPVYIDGPAWMGMTTDILGAQTPNHLFITILIAVLVLVGMVVFLKKTRYGMIIRAGVENRSMVTALGIDVRRAFTLVFMIGGAAAGLGGVLASHYFGYVSPMLGGSLLIFAFIVTVIGGLGSLPGAAVASLLVGVLQQFTNYYWGFGDFVVIILLAVVLLTRPAGLLGRKAVATA</sequence>
<evidence type="ECO:0000313" key="11">
    <source>
        <dbReference type="Proteomes" id="UP001501586"/>
    </source>
</evidence>
<keyword evidence="2" id="KW-0813">Transport</keyword>
<dbReference type="InterPro" id="IPR001851">
    <property type="entry name" value="ABC_transp_permease"/>
</dbReference>
<keyword evidence="3" id="KW-1003">Cell membrane</keyword>
<dbReference type="RefSeq" id="WP_236863250.1">
    <property type="nucleotide sequence ID" value="NZ_BAABAZ010000012.1"/>
</dbReference>
<dbReference type="Proteomes" id="UP001501586">
    <property type="component" value="Unassembled WGS sequence"/>
</dbReference>
<evidence type="ECO:0000256" key="9">
    <source>
        <dbReference type="SAM" id="Phobius"/>
    </source>
</evidence>
<keyword evidence="4 9" id="KW-0812">Transmembrane</keyword>
<evidence type="ECO:0000313" key="10">
    <source>
        <dbReference type="EMBL" id="GAA4285410.1"/>
    </source>
</evidence>
<accession>A0ABP8EN42</accession>
<dbReference type="PANTHER" id="PTHR11795">
    <property type="entry name" value="BRANCHED-CHAIN AMINO ACID TRANSPORT SYSTEM PERMEASE PROTEIN LIVH"/>
    <property type="match status" value="1"/>
</dbReference>
<keyword evidence="5" id="KW-0029">Amino-acid transport</keyword>
<feature type="transmembrane region" description="Helical" evidence="9">
    <location>
        <begin position="99"/>
        <end position="124"/>
    </location>
</feature>
<evidence type="ECO:0000256" key="3">
    <source>
        <dbReference type="ARBA" id="ARBA00022475"/>
    </source>
</evidence>
<evidence type="ECO:0000256" key="2">
    <source>
        <dbReference type="ARBA" id="ARBA00022448"/>
    </source>
</evidence>
<feature type="transmembrane region" description="Helical" evidence="9">
    <location>
        <begin position="192"/>
        <end position="215"/>
    </location>
</feature>
<evidence type="ECO:0000256" key="8">
    <source>
        <dbReference type="ARBA" id="ARBA00037998"/>
    </source>
</evidence>
<dbReference type="Pfam" id="PF02653">
    <property type="entry name" value="BPD_transp_2"/>
    <property type="match status" value="1"/>
</dbReference>
<feature type="transmembrane region" description="Helical" evidence="9">
    <location>
        <begin position="227"/>
        <end position="254"/>
    </location>
</feature>
<keyword evidence="11" id="KW-1185">Reference proteome</keyword>
<feature type="transmembrane region" description="Helical" evidence="9">
    <location>
        <begin position="65"/>
        <end position="87"/>
    </location>
</feature>
<keyword evidence="7 9" id="KW-0472">Membrane</keyword>
<name>A0ABP8EN42_9MICO</name>
<reference evidence="11" key="1">
    <citation type="journal article" date="2019" name="Int. J. Syst. Evol. Microbiol.">
        <title>The Global Catalogue of Microorganisms (GCM) 10K type strain sequencing project: providing services to taxonomists for standard genome sequencing and annotation.</title>
        <authorList>
            <consortium name="The Broad Institute Genomics Platform"/>
            <consortium name="The Broad Institute Genome Sequencing Center for Infectious Disease"/>
            <person name="Wu L."/>
            <person name="Ma J."/>
        </authorList>
    </citation>
    <scope>NUCLEOTIDE SEQUENCE [LARGE SCALE GENOMIC DNA]</scope>
    <source>
        <strain evidence="11">JCM 17458</strain>
    </source>
</reference>
<evidence type="ECO:0000256" key="7">
    <source>
        <dbReference type="ARBA" id="ARBA00023136"/>
    </source>
</evidence>
<dbReference type="PANTHER" id="PTHR11795:SF442">
    <property type="entry name" value="ABC TRANSPORTER ATP-BINDING PROTEIN"/>
    <property type="match status" value="1"/>
</dbReference>
<feature type="transmembrane region" description="Helical" evidence="9">
    <location>
        <begin position="144"/>
        <end position="163"/>
    </location>
</feature>
<proteinExistence type="inferred from homology"/>
<feature type="transmembrane region" description="Helical" evidence="9">
    <location>
        <begin position="261"/>
        <end position="279"/>
    </location>
</feature>
<protein>
    <submittedName>
        <fullName evidence="10">Branched-chain amino acid ABC transporter permease</fullName>
    </submittedName>
</protein>
<evidence type="ECO:0000256" key="1">
    <source>
        <dbReference type="ARBA" id="ARBA00004651"/>
    </source>
</evidence>
<dbReference type="InterPro" id="IPR052157">
    <property type="entry name" value="BCAA_transport_permease"/>
</dbReference>
<evidence type="ECO:0000256" key="5">
    <source>
        <dbReference type="ARBA" id="ARBA00022970"/>
    </source>
</evidence>
<keyword evidence="6 9" id="KW-1133">Transmembrane helix</keyword>
<feature type="transmembrane region" description="Helical" evidence="9">
    <location>
        <begin position="41"/>
        <end position="59"/>
    </location>
</feature>
<feature type="transmembrane region" description="Helical" evidence="9">
    <location>
        <begin position="6"/>
        <end position="29"/>
    </location>
</feature>
<dbReference type="EMBL" id="BAABAZ010000012">
    <property type="protein sequence ID" value="GAA4285410.1"/>
    <property type="molecule type" value="Genomic_DNA"/>
</dbReference>
<comment type="similarity">
    <text evidence="8">Belongs to the binding-protein-dependent transport system permease family. LivHM subfamily.</text>
</comment>
<organism evidence="10 11">
    <name type="scientific">Brevibacterium daeguense</name>
    <dbReference type="NCBI Taxonomy" id="909936"/>
    <lineage>
        <taxon>Bacteria</taxon>
        <taxon>Bacillati</taxon>
        <taxon>Actinomycetota</taxon>
        <taxon>Actinomycetes</taxon>
        <taxon>Micrococcales</taxon>
        <taxon>Brevibacteriaceae</taxon>
        <taxon>Brevibacterium</taxon>
    </lineage>
</organism>